<comment type="caution">
    <text evidence="2">The sequence shown here is derived from an EMBL/GenBank/DDBJ whole genome shotgun (WGS) entry which is preliminary data.</text>
</comment>
<dbReference type="RefSeq" id="WP_148042295.1">
    <property type="nucleotide sequence ID" value="NZ_RJVP01000007.1"/>
</dbReference>
<dbReference type="Proteomes" id="UP000275137">
    <property type="component" value="Unassembled WGS sequence"/>
</dbReference>
<protein>
    <submittedName>
        <fullName evidence="2">Uncharacterized protein</fullName>
    </submittedName>
</protein>
<keyword evidence="1" id="KW-0732">Signal</keyword>
<dbReference type="EMBL" id="RJVP01000007">
    <property type="protein sequence ID" value="ROH84452.1"/>
    <property type="molecule type" value="Genomic_DNA"/>
</dbReference>
<name>A0A3N0UVB5_9PROT</name>
<dbReference type="AlphaFoldDB" id="A0A3N0UVB5"/>
<gene>
    <name evidence="2" type="ORF">ED236_11015</name>
</gene>
<evidence type="ECO:0000256" key="1">
    <source>
        <dbReference type="SAM" id="SignalP"/>
    </source>
</evidence>
<feature type="chain" id="PRO_5018053641" evidence="1">
    <location>
        <begin position="18"/>
        <end position="253"/>
    </location>
</feature>
<reference evidence="2 3" key="1">
    <citation type="submission" date="2018-10" db="EMBL/GenBank/DDBJ databases">
        <authorList>
            <person name="Chen W.-M."/>
        </authorList>
    </citation>
    <scope>NUCLEOTIDE SEQUENCE [LARGE SCALE GENOMIC DNA]</scope>
    <source>
        <strain evidence="2 3">H-5</strain>
    </source>
</reference>
<proteinExistence type="predicted"/>
<evidence type="ECO:0000313" key="2">
    <source>
        <dbReference type="EMBL" id="ROH84452.1"/>
    </source>
</evidence>
<dbReference type="PROSITE" id="PS51257">
    <property type="entry name" value="PROKAR_LIPOPROTEIN"/>
    <property type="match status" value="1"/>
</dbReference>
<organism evidence="2 3">
    <name type="scientific">Pseudomethylobacillus aquaticus</name>
    <dbReference type="NCBI Taxonomy" id="2676064"/>
    <lineage>
        <taxon>Bacteria</taxon>
        <taxon>Pseudomonadati</taxon>
        <taxon>Pseudomonadota</taxon>
        <taxon>Betaproteobacteria</taxon>
        <taxon>Nitrosomonadales</taxon>
        <taxon>Methylophilaceae</taxon>
        <taxon>Pseudomethylobacillus</taxon>
    </lineage>
</organism>
<keyword evidence="3" id="KW-1185">Reference proteome</keyword>
<sequence length="253" mass="27526">MKMTIICLLCIALCACGTLQNSMRNQFYKGYSVGKLDTNVSDYYKVCKTGTPEVDCKTEAVNKAMMQSIHLCTEHVSSIYGNEAAFNISTGTLAALTSGWAAISTGGQASTLSAISAFTSSGKSLVNETVYKNMITTAIATKISEVRATKGSALRQTLTTGQSSLSQLDYDLLDFHQSCSFMTGLELALKEGTETSPVSKLMQLEQRKLQLQNLLGVRESMDVNKKDQKLQDSLTNDLTQLDEQIKVLRAVVK</sequence>
<evidence type="ECO:0000313" key="3">
    <source>
        <dbReference type="Proteomes" id="UP000275137"/>
    </source>
</evidence>
<accession>A0A3N0UVB5</accession>
<feature type="signal peptide" evidence="1">
    <location>
        <begin position="1"/>
        <end position="17"/>
    </location>
</feature>